<dbReference type="AlphaFoldDB" id="A0A8K0SMQ4"/>
<sequence>MDQSCQTIKAVPSWLWLAGVAGISIPFLWTEFRKRQATRSLGHKQHDFTKKPQQQTVAIEPLCSFDWTKQDPLRPRPFKPTYNITMGLQADTISNLIVIDKTYRQNIELRREIIATHGKTVHGLVPEGADSIRELYEFLMVDYLPVRYPTLFQLSPDKMVMHNLATGKSFPTRAVEDLDQSLRIIAETVEDDFFLLHETPEGHRSVAFVVCFASGFDPSEKLGQGLKDIHGPVPSYDKIGPSMERFFSRLEVGRVVKRGNWAIQTHPNMFAGEGKHPTESDAKYDDMAIDIEQTYYRTELQALSRLPKTRAILFSFKTYLTPMTDIKAEGSGEQLADAIEGLKNGNAPGMWVYKGGSRWARKVCDYLRS</sequence>
<dbReference type="EMBL" id="JAGPNK010000010">
    <property type="protein sequence ID" value="KAH7312696.1"/>
    <property type="molecule type" value="Genomic_DNA"/>
</dbReference>
<keyword evidence="1" id="KW-1133">Transmembrane helix</keyword>
<keyword evidence="1" id="KW-0472">Membrane</keyword>
<name>A0A8K0SMQ4_9HYPO</name>
<organism evidence="2 3">
    <name type="scientific">Stachybotrys elegans</name>
    <dbReference type="NCBI Taxonomy" id="80388"/>
    <lineage>
        <taxon>Eukaryota</taxon>
        <taxon>Fungi</taxon>
        <taxon>Dikarya</taxon>
        <taxon>Ascomycota</taxon>
        <taxon>Pezizomycotina</taxon>
        <taxon>Sordariomycetes</taxon>
        <taxon>Hypocreomycetidae</taxon>
        <taxon>Hypocreales</taxon>
        <taxon>Stachybotryaceae</taxon>
        <taxon>Stachybotrys</taxon>
    </lineage>
</organism>
<evidence type="ECO:0000313" key="2">
    <source>
        <dbReference type="EMBL" id="KAH7312696.1"/>
    </source>
</evidence>
<keyword evidence="1" id="KW-0812">Transmembrane</keyword>
<accession>A0A8K0SMQ4</accession>
<reference evidence="2" key="1">
    <citation type="journal article" date="2021" name="Nat. Commun.">
        <title>Genetic determinants of endophytism in the Arabidopsis root mycobiome.</title>
        <authorList>
            <person name="Mesny F."/>
            <person name="Miyauchi S."/>
            <person name="Thiergart T."/>
            <person name="Pickel B."/>
            <person name="Atanasova L."/>
            <person name="Karlsson M."/>
            <person name="Huettel B."/>
            <person name="Barry K.W."/>
            <person name="Haridas S."/>
            <person name="Chen C."/>
            <person name="Bauer D."/>
            <person name="Andreopoulos W."/>
            <person name="Pangilinan J."/>
            <person name="LaButti K."/>
            <person name="Riley R."/>
            <person name="Lipzen A."/>
            <person name="Clum A."/>
            <person name="Drula E."/>
            <person name="Henrissat B."/>
            <person name="Kohler A."/>
            <person name="Grigoriev I.V."/>
            <person name="Martin F.M."/>
            <person name="Hacquard S."/>
        </authorList>
    </citation>
    <scope>NUCLEOTIDE SEQUENCE</scope>
    <source>
        <strain evidence="2">MPI-CAGE-CH-0235</strain>
    </source>
</reference>
<feature type="transmembrane region" description="Helical" evidence="1">
    <location>
        <begin position="14"/>
        <end position="32"/>
    </location>
</feature>
<dbReference type="Proteomes" id="UP000813444">
    <property type="component" value="Unassembled WGS sequence"/>
</dbReference>
<evidence type="ECO:0000256" key="1">
    <source>
        <dbReference type="SAM" id="Phobius"/>
    </source>
</evidence>
<dbReference type="Pfam" id="PF11927">
    <property type="entry name" value="HODM_asu-like"/>
    <property type="match status" value="1"/>
</dbReference>
<keyword evidence="3" id="KW-1185">Reference proteome</keyword>
<protein>
    <submittedName>
        <fullName evidence="2">Uncharacterized protein</fullName>
    </submittedName>
</protein>
<proteinExistence type="predicted"/>
<comment type="caution">
    <text evidence="2">The sequence shown here is derived from an EMBL/GenBank/DDBJ whole genome shotgun (WGS) entry which is preliminary data.</text>
</comment>
<dbReference type="OrthoDB" id="5043642at2759"/>
<gene>
    <name evidence="2" type="ORF">B0I35DRAFT_60549</name>
</gene>
<dbReference type="InterPro" id="IPR021848">
    <property type="entry name" value="HODM_asu-like"/>
</dbReference>
<evidence type="ECO:0000313" key="3">
    <source>
        <dbReference type="Proteomes" id="UP000813444"/>
    </source>
</evidence>